<accession>A0A8C9WC67</accession>
<evidence type="ECO:0000256" key="11">
    <source>
        <dbReference type="ARBA" id="ARBA00023136"/>
    </source>
</evidence>
<keyword evidence="13" id="KW-1208">Phospholipid metabolism</keyword>
<evidence type="ECO:0000256" key="2">
    <source>
        <dbReference type="ARBA" id="ARBA00006665"/>
    </source>
</evidence>
<comment type="subunit">
    <text evidence="3">Interacts with SPTLC1.</text>
</comment>
<feature type="transmembrane region" description="Helical" evidence="18">
    <location>
        <begin position="421"/>
        <end position="440"/>
    </location>
</feature>
<keyword evidence="11 18" id="KW-0472">Membrane</keyword>
<name>A0A8C9WC67_SCLFO</name>
<evidence type="ECO:0000256" key="4">
    <source>
        <dbReference type="ARBA" id="ARBA00022516"/>
    </source>
</evidence>
<evidence type="ECO:0000313" key="19">
    <source>
        <dbReference type="Ensembl" id="ENSSFOP00015073985.1"/>
    </source>
</evidence>
<feature type="transmembrane region" description="Helical" evidence="18">
    <location>
        <begin position="40"/>
        <end position="61"/>
    </location>
</feature>
<evidence type="ECO:0000256" key="9">
    <source>
        <dbReference type="ARBA" id="ARBA00022989"/>
    </source>
</evidence>
<feature type="transmembrane region" description="Helical" evidence="18">
    <location>
        <begin position="143"/>
        <end position="166"/>
    </location>
</feature>
<organism evidence="19 20">
    <name type="scientific">Scleropages formosus</name>
    <name type="common">Asian bonytongue</name>
    <name type="synonym">Osteoglossum formosum</name>
    <dbReference type="NCBI Taxonomy" id="113540"/>
    <lineage>
        <taxon>Eukaryota</taxon>
        <taxon>Metazoa</taxon>
        <taxon>Chordata</taxon>
        <taxon>Craniata</taxon>
        <taxon>Vertebrata</taxon>
        <taxon>Euteleostomi</taxon>
        <taxon>Actinopterygii</taxon>
        <taxon>Neopterygii</taxon>
        <taxon>Teleostei</taxon>
        <taxon>Osteoglossocephala</taxon>
        <taxon>Osteoglossomorpha</taxon>
        <taxon>Osteoglossiformes</taxon>
        <taxon>Osteoglossidae</taxon>
        <taxon>Scleropages</taxon>
    </lineage>
</organism>
<evidence type="ECO:0000313" key="20">
    <source>
        <dbReference type="Proteomes" id="UP000694397"/>
    </source>
</evidence>
<feature type="transmembrane region" description="Helical" evidence="18">
    <location>
        <begin position="83"/>
        <end position="103"/>
    </location>
</feature>
<feature type="transmembrane region" description="Helical" evidence="18">
    <location>
        <begin position="380"/>
        <end position="401"/>
    </location>
</feature>
<proteinExistence type="inferred from homology"/>
<dbReference type="Ensembl" id="ENSSFOT00015045088.1">
    <property type="protein sequence ID" value="ENSSFOP00015073985.1"/>
    <property type="gene ID" value="ENSSFOG00015017538.2"/>
</dbReference>
<feature type="transmembrane region" description="Helical" evidence="18">
    <location>
        <begin position="115"/>
        <end position="137"/>
    </location>
</feature>
<comment type="function">
    <text evidence="15">Enhances the incorporation of serine into phosphatidylserine and sphingolipids.</text>
</comment>
<evidence type="ECO:0000256" key="1">
    <source>
        <dbReference type="ARBA" id="ARBA00004477"/>
    </source>
</evidence>
<evidence type="ECO:0000256" key="10">
    <source>
        <dbReference type="ARBA" id="ARBA00023098"/>
    </source>
</evidence>
<evidence type="ECO:0000256" key="17">
    <source>
        <dbReference type="ARBA" id="ARBA00041691"/>
    </source>
</evidence>
<dbReference type="PANTHER" id="PTHR10383">
    <property type="entry name" value="SERINE INCORPORATOR"/>
    <property type="match status" value="1"/>
</dbReference>
<feature type="transmembrane region" description="Helical" evidence="18">
    <location>
        <begin position="225"/>
        <end position="243"/>
    </location>
</feature>
<dbReference type="PANTHER" id="PTHR10383:SF15">
    <property type="entry name" value="SERINE INCORPORATOR 1"/>
    <property type="match status" value="1"/>
</dbReference>
<dbReference type="InterPro" id="IPR005016">
    <property type="entry name" value="TDE1/TMS"/>
</dbReference>
<dbReference type="GO" id="GO:0008654">
    <property type="term" value="P:phospholipid biosynthetic process"/>
    <property type="evidence" value="ECO:0007669"/>
    <property type="project" value="UniProtKB-KW"/>
</dbReference>
<keyword evidence="7" id="KW-0519">Myristate</keyword>
<feature type="transmembrane region" description="Helical" evidence="18">
    <location>
        <begin position="187"/>
        <end position="213"/>
    </location>
</feature>
<keyword evidence="14" id="KW-0449">Lipoprotein</keyword>
<comment type="subcellular location">
    <subcellularLocation>
        <location evidence="1">Endoplasmic reticulum membrane</location>
        <topology evidence="1">Multi-pass membrane protein</topology>
    </subcellularLocation>
</comment>
<evidence type="ECO:0000256" key="18">
    <source>
        <dbReference type="SAM" id="Phobius"/>
    </source>
</evidence>
<evidence type="ECO:0000256" key="8">
    <source>
        <dbReference type="ARBA" id="ARBA00022824"/>
    </source>
</evidence>
<dbReference type="AlphaFoldDB" id="A0A8C9WC67"/>
<dbReference type="GO" id="GO:0005789">
    <property type="term" value="C:endoplasmic reticulum membrane"/>
    <property type="evidence" value="ECO:0007669"/>
    <property type="project" value="UniProtKB-SubCell"/>
</dbReference>
<evidence type="ECO:0000256" key="15">
    <source>
        <dbReference type="ARBA" id="ARBA00037552"/>
    </source>
</evidence>
<keyword evidence="20" id="KW-1185">Reference proteome</keyword>
<feature type="transmembrane region" description="Helical" evidence="18">
    <location>
        <begin position="308"/>
        <end position="326"/>
    </location>
</feature>
<protein>
    <recommendedName>
        <fullName evidence="16">Serine incorporator 1</fullName>
    </recommendedName>
    <alternativeName>
        <fullName evidence="17">Tumor differentially expressed protein 2</fullName>
    </alternativeName>
</protein>
<dbReference type="GeneTree" id="ENSGT01030000234623"/>
<evidence type="ECO:0000256" key="13">
    <source>
        <dbReference type="ARBA" id="ARBA00023264"/>
    </source>
</evidence>
<evidence type="ECO:0000256" key="3">
    <source>
        <dbReference type="ARBA" id="ARBA00011492"/>
    </source>
</evidence>
<gene>
    <name evidence="19" type="primary">SERINC1</name>
    <name evidence="19" type="synonym">serinc1</name>
</gene>
<feature type="transmembrane region" description="Helical" evidence="18">
    <location>
        <begin position="255"/>
        <end position="273"/>
    </location>
</feature>
<evidence type="ECO:0000256" key="14">
    <source>
        <dbReference type="ARBA" id="ARBA00023288"/>
    </source>
</evidence>
<reference evidence="19" key="3">
    <citation type="submission" date="2025-09" db="UniProtKB">
        <authorList>
            <consortium name="Ensembl"/>
        </authorList>
    </citation>
    <scope>IDENTIFICATION</scope>
</reference>
<keyword evidence="8" id="KW-0256">Endoplasmic reticulum</keyword>
<keyword evidence="10" id="KW-0443">Lipid metabolism</keyword>
<evidence type="ECO:0000256" key="5">
    <source>
        <dbReference type="ARBA" id="ARBA00022553"/>
    </source>
</evidence>
<keyword evidence="6 18" id="KW-0812">Transmembrane</keyword>
<reference evidence="19" key="2">
    <citation type="submission" date="2025-08" db="UniProtKB">
        <authorList>
            <consortium name="Ensembl"/>
        </authorList>
    </citation>
    <scope>IDENTIFICATION</scope>
</reference>
<keyword evidence="9 18" id="KW-1133">Transmembrane helix</keyword>
<reference evidence="19 20" key="1">
    <citation type="submission" date="2019-04" db="EMBL/GenBank/DDBJ databases">
        <authorList>
            <consortium name="Wellcome Sanger Institute Data Sharing"/>
        </authorList>
    </citation>
    <scope>NUCLEOTIDE SEQUENCE [LARGE SCALE GENOMIC DNA]</scope>
</reference>
<dbReference type="Pfam" id="PF03348">
    <property type="entry name" value="Serinc"/>
    <property type="match status" value="1"/>
</dbReference>
<keyword evidence="12" id="KW-0594">Phospholipid biosynthesis</keyword>
<comment type="similarity">
    <text evidence="2">Belongs to the TDE1 family.</text>
</comment>
<evidence type="ECO:0000256" key="6">
    <source>
        <dbReference type="ARBA" id="ARBA00022692"/>
    </source>
</evidence>
<evidence type="ECO:0000256" key="7">
    <source>
        <dbReference type="ARBA" id="ARBA00022707"/>
    </source>
</evidence>
<keyword evidence="4" id="KW-0444">Lipid biosynthesis</keyword>
<evidence type="ECO:0000256" key="12">
    <source>
        <dbReference type="ARBA" id="ARBA00023209"/>
    </source>
</evidence>
<evidence type="ECO:0000256" key="16">
    <source>
        <dbReference type="ARBA" id="ARBA00040945"/>
    </source>
</evidence>
<dbReference type="Proteomes" id="UP000694397">
    <property type="component" value="Chromosome 1"/>
</dbReference>
<keyword evidence="5" id="KW-0597">Phosphoprotein</keyword>
<sequence>AKHFTEVCSYVKVIPCLCGSAPCLLCRCCPSGNNSTVTRLIYAAFMLLGVGVACIMLMPGMEAQLKKIPGFCEGGMGSSIPGAVYRVCFGMAMFFLLFSLLMIKVKSSQDPRASVHNGFWFFKFAAATAITVGAFFIPEGPFTTVWFYVGMAGAFCFILIQLVLLIDFAHSWNESWVEKMEEGNSRCWYAALLSATTVNYTLSLISLVMFYIYYTHTEGCTENKVFISINMLLCIGASVMSILPKIQESQPRSGLLQSSIVTLYTMYLTWSAMTNEPDRKCNPSLLGIIGYNTTSPTGRDHVVQWWDAQGIVGLILFLMCVLYSSIRNSSNTQVNKLTLTNDESALIEDGPSHPENFEEGDGVSRAIDNERDGVTYSYSFFHFMLFLASLYIMMTLTNWYSPDANYEMMTSKWPSVWVKMSSSWICIALYAWTLVAPLVLTNRDFD</sequence>